<dbReference type="AlphaFoldDB" id="A0A9P8LFD0"/>
<comment type="catalytic activity">
    <reaction evidence="8">
        <text>2 a Fe(II)-siderophore + NADP(+) + H(+) = 2 a Fe(III)-siderophore + NADPH</text>
        <dbReference type="Rhea" id="RHEA:28795"/>
        <dbReference type="Rhea" id="RHEA-COMP:11342"/>
        <dbReference type="Rhea" id="RHEA-COMP:11344"/>
        <dbReference type="ChEBI" id="CHEBI:15378"/>
        <dbReference type="ChEBI" id="CHEBI:29033"/>
        <dbReference type="ChEBI" id="CHEBI:29034"/>
        <dbReference type="ChEBI" id="CHEBI:57783"/>
        <dbReference type="ChEBI" id="CHEBI:58349"/>
        <dbReference type="EC" id="1.16.1.9"/>
    </reaction>
</comment>
<evidence type="ECO:0000256" key="6">
    <source>
        <dbReference type="ARBA" id="ARBA00022982"/>
    </source>
</evidence>
<evidence type="ECO:0000259" key="11">
    <source>
        <dbReference type="PROSITE" id="PS51384"/>
    </source>
</evidence>
<evidence type="ECO:0000259" key="10">
    <source>
        <dbReference type="PROSITE" id="PS50011"/>
    </source>
</evidence>
<dbReference type="InterPro" id="IPR039261">
    <property type="entry name" value="FNR_nucleotide-bd"/>
</dbReference>
<comment type="subcellular location">
    <subcellularLocation>
        <location evidence="1">Cell membrane</location>
        <topology evidence="1">Multi-pass membrane protein</topology>
    </subcellularLocation>
</comment>
<name>A0A9P8LFD0_9PEZI</name>
<comment type="caution">
    <text evidence="12">The sequence shown here is derived from an EMBL/GenBank/DDBJ whole genome shotgun (WGS) entry which is preliminary data.</text>
</comment>
<evidence type="ECO:0000256" key="3">
    <source>
        <dbReference type="ARBA" id="ARBA00012668"/>
    </source>
</evidence>
<protein>
    <recommendedName>
        <fullName evidence="3">ferric-chelate reductase (NADPH)</fullName>
        <ecNumber evidence="3">1.16.1.9</ecNumber>
    </recommendedName>
</protein>
<keyword evidence="7" id="KW-0560">Oxidoreductase</keyword>
<feature type="domain" description="FAD-binding FR-type" evidence="11">
    <location>
        <begin position="333"/>
        <end position="489"/>
    </location>
</feature>
<organism evidence="12 13">
    <name type="scientific">Trichoglossum hirsutum</name>
    <dbReference type="NCBI Taxonomy" id="265104"/>
    <lineage>
        <taxon>Eukaryota</taxon>
        <taxon>Fungi</taxon>
        <taxon>Dikarya</taxon>
        <taxon>Ascomycota</taxon>
        <taxon>Pezizomycotina</taxon>
        <taxon>Geoglossomycetes</taxon>
        <taxon>Geoglossales</taxon>
        <taxon>Geoglossaceae</taxon>
        <taxon>Trichoglossum</taxon>
    </lineage>
</organism>
<dbReference type="Proteomes" id="UP000750711">
    <property type="component" value="Unassembled WGS sequence"/>
</dbReference>
<dbReference type="PROSITE" id="PS50011">
    <property type="entry name" value="PROTEIN_KINASE_DOM"/>
    <property type="match status" value="1"/>
</dbReference>
<dbReference type="Pfam" id="PF00069">
    <property type="entry name" value="Pkinase"/>
    <property type="match status" value="1"/>
</dbReference>
<evidence type="ECO:0000256" key="5">
    <source>
        <dbReference type="ARBA" id="ARBA00022475"/>
    </source>
</evidence>
<dbReference type="GO" id="GO:0052851">
    <property type="term" value="F:ferric-chelate reductase (NADPH) activity"/>
    <property type="evidence" value="ECO:0007669"/>
    <property type="project" value="UniProtKB-EC"/>
</dbReference>
<dbReference type="InterPro" id="IPR013112">
    <property type="entry name" value="FAD-bd_8"/>
</dbReference>
<dbReference type="InterPro" id="IPR051410">
    <property type="entry name" value="Ferric/Cupric_Reductase"/>
</dbReference>
<dbReference type="GO" id="GO:0005524">
    <property type="term" value="F:ATP binding"/>
    <property type="evidence" value="ECO:0007669"/>
    <property type="project" value="InterPro"/>
</dbReference>
<dbReference type="EC" id="1.16.1.9" evidence="3"/>
<dbReference type="SUPFAM" id="SSF63380">
    <property type="entry name" value="Riboflavin synthase domain-like"/>
    <property type="match status" value="1"/>
</dbReference>
<feature type="domain" description="Protein kinase" evidence="10">
    <location>
        <begin position="55"/>
        <end position="308"/>
    </location>
</feature>
<dbReference type="GO" id="GO:0004672">
    <property type="term" value="F:protein kinase activity"/>
    <property type="evidence" value="ECO:0007669"/>
    <property type="project" value="InterPro"/>
</dbReference>
<dbReference type="SUPFAM" id="SSF56112">
    <property type="entry name" value="Protein kinase-like (PK-like)"/>
    <property type="match status" value="1"/>
</dbReference>
<dbReference type="GO" id="GO:0005886">
    <property type="term" value="C:plasma membrane"/>
    <property type="evidence" value="ECO:0007669"/>
    <property type="project" value="UniProtKB-SubCell"/>
</dbReference>
<evidence type="ECO:0000313" key="12">
    <source>
        <dbReference type="EMBL" id="KAH0563186.1"/>
    </source>
</evidence>
<evidence type="ECO:0000256" key="2">
    <source>
        <dbReference type="ARBA" id="ARBA00006278"/>
    </source>
</evidence>
<keyword evidence="4" id="KW-0813">Transport</keyword>
<dbReference type="GO" id="GO:0015677">
    <property type="term" value="P:copper ion import"/>
    <property type="evidence" value="ECO:0007669"/>
    <property type="project" value="TreeGrafter"/>
</dbReference>
<dbReference type="InterPro" id="IPR000719">
    <property type="entry name" value="Prot_kinase_dom"/>
</dbReference>
<dbReference type="EMBL" id="JAGHQM010000239">
    <property type="protein sequence ID" value="KAH0563186.1"/>
    <property type="molecule type" value="Genomic_DNA"/>
</dbReference>
<evidence type="ECO:0000256" key="7">
    <source>
        <dbReference type="ARBA" id="ARBA00023002"/>
    </source>
</evidence>
<keyword evidence="5" id="KW-1003">Cell membrane</keyword>
<evidence type="ECO:0000256" key="8">
    <source>
        <dbReference type="ARBA" id="ARBA00048483"/>
    </source>
</evidence>
<dbReference type="InterPro" id="IPR013121">
    <property type="entry name" value="Fe_red_NAD-bd_6"/>
</dbReference>
<dbReference type="Gene3D" id="1.10.510.10">
    <property type="entry name" value="Transferase(Phosphotransferase) domain 1"/>
    <property type="match status" value="1"/>
</dbReference>
<dbReference type="InterPro" id="IPR011009">
    <property type="entry name" value="Kinase-like_dom_sf"/>
</dbReference>
<dbReference type="InterPro" id="IPR017927">
    <property type="entry name" value="FAD-bd_FR_type"/>
</dbReference>
<reference evidence="12" key="1">
    <citation type="submission" date="2021-03" db="EMBL/GenBank/DDBJ databases">
        <title>Comparative genomics and phylogenomic investigation of the class Geoglossomycetes provide insights into ecological specialization and systematics.</title>
        <authorList>
            <person name="Melie T."/>
            <person name="Pirro S."/>
            <person name="Miller A.N."/>
            <person name="Quandt A."/>
        </authorList>
    </citation>
    <scope>NUCLEOTIDE SEQUENCE</scope>
    <source>
        <strain evidence="12">CAQ_001_2017</strain>
    </source>
</reference>
<dbReference type="Gene3D" id="3.40.50.80">
    <property type="entry name" value="Nucleotide-binding domain of ferredoxin-NADP reductase (FNR) module"/>
    <property type="match status" value="1"/>
</dbReference>
<keyword evidence="6" id="KW-0249">Electron transport</keyword>
<dbReference type="GO" id="GO:0006826">
    <property type="term" value="P:iron ion transport"/>
    <property type="evidence" value="ECO:0007669"/>
    <property type="project" value="TreeGrafter"/>
</dbReference>
<sequence length="666" mass="74341">MSRRRETQLDFNFKELISPTSISPQGGGVASTAEIRKSPWEVYKELYELRYFIGSDPDTVTGRGELYGAVIVGERKEEPFGVVAVRKFSENNAEKELDMFKKIEHHNFMSASEVFKYNGSIYVAVGHMPLSLNHIIASHVFPSEIQLAAIIGQIFNGIEYLASMGLEHGYLSCSNILLSAKGEIKIAHQELCRASPHGQAESRNVKALGGVITYLMEKCAEGNDSVGVGEPKRWSCKVLGFLSEVQAGVPIVDLRKHPLLQLDWTERALEGIAVLAQGGSALCLLLPLSHPNLRKPSYEVFLRAHQALAMLSAVATWKHLTPSPLLYTYIIGSMFLSILVIQSVLLIYRNTEGDGSLPKVHIESSNDVVDVTIRLSRPVKVEAGQYINVWIPSVCLWSFMQSHPFVVASWSEGEQKFLYLLIEPRKGFTQKLLDRGKAGGNGVSKNPGVSFTFENNRRSNVVTRKLNEIRSIWSHLVLLSGPHGVSAPVGKYEIVLMVASGFGVVSLLPYIRKLMYGFNAGKIRTRRIHLVWHLEEALGKILLYQINMLKLTNAGIALRVQNMLQDALEEDDLRDPHIFNISVYGAVEIKWGKSSRAYKGKPNLGEIVKDEATGIGIERVQDEQEERGKLLAMVSGSDDLRYDLRRVIRDHLEKVTLLELEFQPGR</sequence>
<feature type="transmembrane region" description="Helical" evidence="9">
    <location>
        <begin position="326"/>
        <end position="348"/>
    </location>
</feature>
<dbReference type="CDD" id="cd06186">
    <property type="entry name" value="NOX_Duox_like_FAD_NADP"/>
    <property type="match status" value="1"/>
</dbReference>
<dbReference type="PANTHER" id="PTHR32361:SF26">
    <property type="entry name" value="FAD-BINDING 8 DOMAIN-CONTAINING PROTEIN-RELATED"/>
    <property type="match status" value="1"/>
</dbReference>
<dbReference type="GO" id="GO:0006879">
    <property type="term" value="P:intracellular iron ion homeostasis"/>
    <property type="evidence" value="ECO:0007669"/>
    <property type="project" value="TreeGrafter"/>
</dbReference>
<dbReference type="Pfam" id="PF08030">
    <property type="entry name" value="NAD_binding_6"/>
    <property type="match status" value="1"/>
</dbReference>
<keyword evidence="9" id="KW-0812">Transmembrane</keyword>
<dbReference type="SMART" id="SM00220">
    <property type="entry name" value="S_TKc"/>
    <property type="match status" value="1"/>
</dbReference>
<keyword evidence="9" id="KW-1133">Transmembrane helix</keyword>
<evidence type="ECO:0000256" key="9">
    <source>
        <dbReference type="SAM" id="Phobius"/>
    </source>
</evidence>
<evidence type="ECO:0000256" key="4">
    <source>
        <dbReference type="ARBA" id="ARBA00022448"/>
    </source>
</evidence>
<comment type="similarity">
    <text evidence="2">Belongs to the ferric reductase (FRE) family.</text>
</comment>
<accession>A0A9P8LFD0</accession>
<gene>
    <name evidence="12" type="ORF">GP486_002245</name>
</gene>
<keyword evidence="9" id="KW-0472">Membrane</keyword>
<keyword evidence="13" id="KW-1185">Reference proteome</keyword>
<evidence type="ECO:0000256" key="1">
    <source>
        <dbReference type="ARBA" id="ARBA00004651"/>
    </source>
</evidence>
<dbReference type="PROSITE" id="PS51384">
    <property type="entry name" value="FAD_FR"/>
    <property type="match status" value="1"/>
</dbReference>
<dbReference type="PANTHER" id="PTHR32361">
    <property type="entry name" value="FERRIC/CUPRIC REDUCTASE TRANSMEMBRANE COMPONENT"/>
    <property type="match status" value="1"/>
</dbReference>
<dbReference type="InterPro" id="IPR017938">
    <property type="entry name" value="Riboflavin_synthase-like_b-brl"/>
</dbReference>
<proteinExistence type="inferred from homology"/>
<evidence type="ECO:0000313" key="13">
    <source>
        <dbReference type="Proteomes" id="UP000750711"/>
    </source>
</evidence>
<dbReference type="Pfam" id="PF08022">
    <property type="entry name" value="FAD_binding_8"/>
    <property type="match status" value="1"/>
</dbReference>